<dbReference type="InterPro" id="IPR036900">
    <property type="entry name" value="A-D-PHexomutase_C_sf"/>
</dbReference>
<comment type="caution">
    <text evidence="4">The sequence shown here is derived from an EMBL/GenBank/DDBJ whole genome shotgun (WGS) entry which is preliminary data.</text>
</comment>
<dbReference type="GO" id="GO:0046872">
    <property type="term" value="F:metal ion binding"/>
    <property type="evidence" value="ECO:0007669"/>
    <property type="project" value="UniProtKB-KW"/>
</dbReference>
<dbReference type="Pfam" id="PF24947">
    <property type="entry name" value="PGM1_C_vert_fung"/>
    <property type="match status" value="1"/>
</dbReference>
<evidence type="ECO:0000256" key="1">
    <source>
        <dbReference type="ARBA" id="ARBA00022723"/>
    </source>
</evidence>
<protein>
    <recommendedName>
        <fullName evidence="7">Alpha-D-phosphohexomutase C-terminal domain-containing protein</fullName>
    </recommendedName>
</protein>
<keyword evidence="2" id="KW-0460">Magnesium</keyword>
<reference evidence="4 6" key="1">
    <citation type="journal article" date="2018" name="J. Invertebr. Pathol.">
        <title>New genotyping method for the causative agent of crayfish plague (Aphanomyces astaci) based on whole genome data.</title>
        <authorList>
            <person name="Minardi D."/>
            <person name="Studholme D.J."/>
            <person name="van der Giezen M."/>
            <person name="Pretto T."/>
            <person name="Oidtmann B."/>
        </authorList>
    </citation>
    <scope>NUCLEOTIDE SEQUENCE [LARGE SCALE GENOMIC DNA]</scope>
    <source>
        <strain evidence="4 6">KB13</strain>
    </source>
</reference>
<keyword evidence="1" id="KW-0479">Metal-binding</keyword>
<dbReference type="GO" id="GO:0004614">
    <property type="term" value="F:phosphoglucomutase activity"/>
    <property type="evidence" value="ECO:0007669"/>
    <property type="project" value="InterPro"/>
</dbReference>
<evidence type="ECO:0000313" key="4">
    <source>
        <dbReference type="EMBL" id="RLO02436.1"/>
    </source>
</evidence>
<dbReference type="GO" id="GO:0005975">
    <property type="term" value="P:carbohydrate metabolic process"/>
    <property type="evidence" value="ECO:0007669"/>
    <property type="project" value="InterPro"/>
</dbReference>
<gene>
    <name evidence="5" type="ORF">DYB28_014278</name>
    <name evidence="4" type="ORF">DYB28_014281</name>
</gene>
<sequence>VSAHQGVRYIFTDGSRVIFRLSGTGVAGATIRMYVEKYEAASGNLSQSAADALKTLIQVGLELSQLEHFTGRKEPTVIT</sequence>
<name>A0A9X8DRX1_APHAT</name>
<dbReference type="InterPro" id="IPR045244">
    <property type="entry name" value="PGM"/>
</dbReference>
<evidence type="ECO:0000313" key="5">
    <source>
        <dbReference type="EMBL" id="RLO12870.1"/>
    </source>
</evidence>
<proteinExistence type="predicted"/>
<feature type="non-terminal residue" evidence="4">
    <location>
        <position position="1"/>
    </location>
</feature>
<keyword evidence="3" id="KW-0413">Isomerase</keyword>
<evidence type="ECO:0000256" key="2">
    <source>
        <dbReference type="ARBA" id="ARBA00022842"/>
    </source>
</evidence>
<dbReference type="Gene3D" id="3.30.310.50">
    <property type="entry name" value="Alpha-D-phosphohexomutase, C-terminal domain"/>
    <property type="match status" value="1"/>
</dbReference>
<dbReference type="Proteomes" id="UP000275652">
    <property type="component" value="Unassembled WGS sequence"/>
</dbReference>
<dbReference type="EMBL" id="QUTI01011124">
    <property type="protein sequence ID" value="RLO12870.1"/>
    <property type="molecule type" value="Genomic_DNA"/>
</dbReference>
<dbReference type="EMBL" id="QUTI01033578">
    <property type="protein sequence ID" value="RLO02436.1"/>
    <property type="molecule type" value="Genomic_DNA"/>
</dbReference>
<dbReference type="AlphaFoldDB" id="A0A9X8DRX1"/>
<accession>A0A9X8DRX1</accession>
<dbReference type="GO" id="GO:0005829">
    <property type="term" value="C:cytosol"/>
    <property type="evidence" value="ECO:0007669"/>
    <property type="project" value="TreeGrafter"/>
</dbReference>
<evidence type="ECO:0000256" key="3">
    <source>
        <dbReference type="ARBA" id="ARBA00023235"/>
    </source>
</evidence>
<organism evidence="4 6">
    <name type="scientific">Aphanomyces astaci</name>
    <name type="common">Crayfish plague agent</name>
    <dbReference type="NCBI Taxonomy" id="112090"/>
    <lineage>
        <taxon>Eukaryota</taxon>
        <taxon>Sar</taxon>
        <taxon>Stramenopiles</taxon>
        <taxon>Oomycota</taxon>
        <taxon>Saprolegniomycetes</taxon>
        <taxon>Saprolegniales</taxon>
        <taxon>Verrucalvaceae</taxon>
        <taxon>Aphanomyces</taxon>
    </lineage>
</organism>
<dbReference type="PANTHER" id="PTHR22573">
    <property type="entry name" value="PHOSPHOHEXOMUTASE FAMILY MEMBER"/>
    <property type="match status" value="1"/>
</dbReference>
<dbReference type="PANTHER" id="PTHR22573:SF2">
    <property type="entry name" value="PHOSPHOGLUCOMUTASE"/>
    <property type="match status" value="1"/>
</dbReference>
<evidence type="ECO:0008006" key="7">
    <source>
        <dbReference type="Google" id="ProtNLM"/>
    </source>
</evidence>
<dbReference type="SUPFAM" id="SSF55957">
    <property type="entry name" value="Phosphoglucomutase, C-terminal domain"/>
    <property type="match status" value="1"/>
</dbReference>
<evidence type="ECO:0000313" key="6">
    <source>
        <dbReference type="Proteomes" id="UP000275652"/>
    </source>
</evidence>